<dbReference type="PROSITE" id="PS00138">
    <property type="entry name" value="SUBTILASE_SER"/>
    <property type="match status" value="1"/>
</dbReference>
<dbReference type="PANTHER" id="PTHR42884">
    <property type="entry name" value="PROPROTEIN CONVERTASE SUBTILISIN/KEXIN-RELATED"/>
    <property type="match status" value="1"/>
</dbReference>
<dbReference type="InterPro" id="IPR023827">
    <property type="entry name" value="Peptidase_S8_Asp-AS"/>
</dbReference>
<reference evidence="9" key="1">
    <citation type="submission" date="2021-02" db="EMBL/GenBank/DDBJ databases">
        <title>Genome sequence of Rhodospirillales sp. strain TMPK1 isolated from soil.</title>
        <authorList>
            <person name="Nakai R."/>
            <person name="Kusada H."/>
            <person name="Tamaki H."/>
        </authorList>
    </citation>
    <scope>NUCLEOTIDE SEQUENCE</scope>
    <source>
        <strain evidence="9">TMPK1</strain>
    </source>
</reference>
<protein>
    <recommendedName>
        <fullName evidence="8">P/Homo B domain-containing protein</fullName>
    </recommendedName>
</protein>
<feature type="active site" description="Charge relay system" evidence="4 5">
    <location>
        <position position="66"/>
    </location>
</feature>
<evidence type="ECO:0000313" key="10">
    <source>
        <dbReference type="Proteomes" id="UP000681075"/>
    </source>
</evidence>
<sequence>MDERLALARDLTSTEAASGAAPNSVGGGEPNFSSQWALGTGTWSLDIANAWLHGYSGKGIKVGVVDDGIQASHPDLNANYASALSYSYRDGKADATSKSGDIHGTVVAGAIASEMNGQGTVGVAYNATLASLQIGYGNAGNPAQYGNALAAGVKLDVLNNSWSFDEPFRDNLSSWSWSVAKTAFADLSTKGRGGLGTIVVFSASNSRGSGDDVNYHNLRNAPTTIAVAAIDSNGRSTAGSAPGEALLVSAAGANVMTTDTTGSAGYGSGDYVSVGGTSLATPLVSGTVALMLEANKSLGWRDVQEILAITAHKNDSASSTWQTNDATNWNGGGMHFSRDYGFGAVDASAAVRLAETWTQQQTSANQWSTSLSATPNVSIDNKSMTSSVTEGQHGTIERVVVDLDITTLKAGDLVVTLTGPGGTKATLINRPGNGGAINTGGGVIFETTANTFKGEDTAGTWTLTVTDAASGNVAVVKDWSITFLGDAPGSAKTYYYTDDYATAVASDANRSTLSAGGNVAVNAAASTQGANIDLHSGVTSSLAGAKFTIASNTTVKTLWLGDGNDIVKANDAGDWIHLGRGTNNATGGSGNDTFVTFGGTDTIAGGNGTDIVVFDGKANAFTIKTANGITTVTGNGETATLSAVETLRFDDKDVAISGGSSAPPTTTPPTTTPPTTTPPTTTPPTTTPPVTTPAAGDVTDWTVKDGIAVLHIGTGAVTQASHGDVLAYADGRTVYLPDDNFTGSDSFKLGSATVAVTIANNPSTVTVGTSGGDVLAAKNPNVTLSGGAGDDSYIVNTSKTTVSDSAGDDTIYSSVSYTASSNVETLVLTARGSTNWGTGNDGDNVLLARAGGGLDGKGGNDILIAGNGKITLTGGAGDDMFVFRDLRAAGSTISDFQTGHDHIDLRLALAGAGWHGSDAVADGTVKFAVNGSGTDVMLGATKLVTVTGVAPALLHASDLLMS</sequence>
<dbReference type="Gene3D" id="2.150.10.10">
    <property type="entry name" value="Serralysin-like metalloprotease, C-terminal"/>
    <property type="match status" value="2"/>
</dbReference>
<dbReference type="EMBL" id="BOPV01000001">
    <property type="protein sequence ID" value="GIL38097.1"/>
    <property type="molecule type" value="Genomic_DNA"/>
</dbReference>
<dbReference type="Pfam" id="PF00353">
    <property type="entry name" value="HemolysinCabind"/>
    <property type="match status" value="3"/>
</dbReference>
<keyword evidence="1 5" id="KW-0645">Protease</keyword>
<dbReference type="GO" id="GO:0004252">
    <property type="term" value="F:serine-type endopeptidase activity"/>
    <property type="evidence" value="ECO:0007669"/>
    <property type="project" value="UniProtKB-UniRule"/>
</dbReference>
<keyword evidence="10" id="KW-1185">Reference proteome</keyword>
<dbReference type="GO" id="GO:0016020">
    <property type="term" value="C:membrane"/>
    <property type="evidence" value="ECO:0007669"/>
    <property type="project" value="TreeGrafter"/>
</dbReference>
<evidence type="ECO:0000256" key="2">
    <source>
        <dbReference type="ARBA" id="ARBA00022801"/>
    </source>
</evidence>
<dbReference type="InterPro" id="IPR000209">
    <property type="entry name" value="Peptidase_S8/S53_dom"/>
</dbReference>
<feature type="active site" description="Charge relay system" evidence="4 5">
    <location>
        <position position="103"/>
    </location>
</feature>
<dbReference type="GO" id="GO:0012505">
    <property type="term" value="C:endomembrane system"/>
    <property type="evidence" value="ECO:0007669"/>
    <property type="project" value="UniProtKB-ARBA"/>
</dbReference>
<evidence type="ECO:0000256" key="3">
    <source>
        <dbReference type="ARBA" id="ARBA00022825"/>
    </source>
</evidence>
<evidence type="ECO:0000256" key="4">
    <source>
        <dbReference type="PIRSR" id="PIRSR615500-1"/>
    </source>
</evidence>
<name>A0A8S8X9U9_9PROT</name>
<dbReference type="AlphaFoldDB" id="A0A8S8X9U9"/>
<evidence type="ECO:0000256" key="1">
    <source>
        <dbReference type="ARBA" id="ARBA00022670"/>
    </source>
</evidence>
<dbReference type="InterPro" id="IPR022398">
    <property type="entry name" value="Peptidase_S8_His-AS"/>
</dbReference>
<dbReference type="PRINTS" id="PR00723">
    <property type="entry name" value="SUBTILISIN"/>
</dbReference>
<keyword evidence="2 5" id="KW-0378">Hydrolase</keyword>
<accession>A0A8S8X9U9</accession>
<dbReference type="InterPro" id="IPR015500">
    <property type="entry name" value="Peptidase_S8_subtilisin-rel"/>
</dbReference>
<gene>
    <name evidence="9" type="ORF">TMPK1_03340</name>
</gene>
<dbReference type="InterPro" id="IPR008979">
    <property type="entry name" value="Galactose-bd-like_sf"/>
</dbReference>
<dbReference type="InterPro" id="IPR036852">
    <property type="entry name" value="Peptidase_S8/S53_dom_sf"/>
</dbReference>
<dbReference type="PROSITE" id="PS51829">
    <property type="entry name" value="P_HOMO_B"/>
    <property type="match status" value="1"/>
</dbReference>
<dbReference type="GO" id="GO:0016485">
    <property type="term" value="P:protein processing"/>
    <property type="evidence" value="ECO:0007669"/>
    <property type="project" value="TreeGrafter"/>
</dbReference>
<dbReference type="GO" id="GO:0005509">
    <property type="term" value="F:calcium ion binding"/>
    <property type="evidence" value="ECO:0007669"/>
    <property type="project" value="InterPro"/>
</dbReference>
<dbReference type="GO" id="GO:0005737">
    <property type="term" value="C:cytoplasm"/>
    <property type="evidence" value="ECO:0007669"/>
    <property type="project" value="UniProtKB-ARBA"/>
</dbReference>
<dbReference type="Pfam" id="PF01483">
    <property type="entry name" value="P_proprotein"/>
    <property type="match status" value="1"/>
</dbReference>
<proteinExistence type="inferred from homology"/>
<dbReference type="Gene3D" id="3.40.50.200">
    <property type="entry name" value="Peptidase S8/S53 domain"/>
    <property type="match status" value="1"/>
</dbReference>
<feature type="compositionally biased region" description="Pro residues" evidence="7">
    <location>
        <begin position="665"/>
        <end position="691"/>
    </location>
</feature>
<evidence type="ECO:0000256" key="7">
    <source>
        <dbReference type="SAM" id="MobiDB-lite"/>
    </source>
</evidence>
<feature type="region of interest" description="Disordered" evidence="7">
    <location>
        <begin position="9"/>
        <end position="29"/>
    </location>
</feature>
<evidence type="ECO:0000256" key="6">
    <source>
        <dbReference type="RuleBase" id="RU003355"/>
    </source>
</evidence>
<dbReference type="Proteomes" id="UP000681075">
    <property type="component" value="Unassembled WGS sequence"/>
</dbReference>
<dbReference type="RefSeq" id="WP_420241038.1">
    <property type="nucleotide sequence ID" value="NZ_BOPV01000001.1"/>
</dbReference>
<keyword evidence="3 5" id="KW-0720">Serine protease</keyword>
<dbReference type="InterPro" id="IPR023828">
    <property type="entry name" value="Peptidase_S8_Ser-AS"/>
</dbReference>
<dbReference type="InterPro" id="IPR011049">
    <property type="entry name" value="Serralysin-like_metalloprot_C"/>
</dbReference>
<dbReference type="PROSITE" id="PS51892">
    <property type="entry name" value="SUBTILASE"/>
    <property type="match status" value="1"/>
</dbReference>
<dbReference type="Pfam" id="PF00082">
    <property type="entry name" value="Peptidase_S8"/>
    <property type="match status" value="1"/>
</dbReference>
<dbReference type="PROSITE" id="PS00136">
    <property type="entry name" value="SUBTILASE_ASP"/>
    <property type="match status" value="1"/>
</dbReference>
<dbReference type="SUPFAM" id="SSF51120">
    <property type="entry name" value="beta-Roll"/>
    <property type="match status" value="2"/>
</dbReference>
<organism evidence="9 10">
    <name type="scientific">Roseiterribacter gracilis</name>
    <dbReference type="NCBI Taxonomy" id="2812848"/>
    <lineage>
        <taxon>Bacteria</taxon>
        <taxon>Pseudomonadati</taxon>
        <taxon>Pseudomonadota</taxon>
        <taxon>Alphaproteobacteria</taxon>
        <taxon>Rhodospirillales</taxon>
        <taxon>Roseiterribacteraceae</taxon>
        <taxon>Roseiterribacter</taxon>
    </lineage>
</organism>
<evidence type="ECO:0000259" key="8">
    <source>
        <dbReference type="PROSITE" id="PS51829"/>
    </source>
</evidence>
<evidence type="ECO:0000256" key="5">
    <source>
        <dbReference type="PROSITE-ProRule" id="PRU01240"/>
    </source>
</evidence>
<comment type="caution">
    <text evidence="9">The sequence shown here is derived from an EMBL/GenBank/DDBJ whole genome shotgun (WGS) entry which is preliminary data.</text>
</comment>
<evidence type="ECO:0000313" key="9">
    <source>
        <dbReference type="EMBL" id="GIL38097.1"/>
    </source>
</evidence>
<feature type="domain" description="P/Homo B" evidence="8">
    <location>
        <begin position="356"/>
        <end position="489"/>
    </location>
</feature>
<dbReference type="PANTHER" id="PTHR42884:SF14">
    <property type="entry name" value="NEUROENDOCRINE CONVERTASE 1"/>
    <property type="match status" value="1"/>
</dbReference>
<dbReference type="InterPro" id="IPR002884">
    <property type="entry name" value="P_dom"/>
</dbReference>
<comment type="similarity">
    <text evidence="5 6">Belongs to the peptidase S8 family.</text>
</comment>
<dbReference type="InterPro" id="IPR001343">
    <property type="entry name" value="Hemolysn_Ca-bd"/>
</dbReference>
<dbReference type="SUPFAM" id="SSF49785">
    <property type="entry name" value="Galactose-binding domain-like"/>
    <property type="match status" value="1"/>
</dbReference>
<dbReference type="PRINTS" id="PR00313">
    <property type="entry name" value="CABNDNGRPT"/>
</dbReference>
<feature type="active site" description="Charge relay system" evidence="4 5">
    <location>
        <position position="278"/>
    </location>
</feature>
<dbReference type="PROSITE" id="PS00137">
    <property type="entry name" value="SUBTILASE_HIS"/>
    <property type="match status" value="1"/>
</dbReference>
<feature type="region of interest" description="Disordered" evidence="7">
    <location>
        <begin position="654"/>
        <end position="696"/>
    </location>
</feature>
<dbReference type="Gene3D" id="2.60.120.260">
    <property type="entry name" value="Galactose-binding domain-like"/>
    <property type="match status" value="1"/>
</dbReference>
<dbReference type="SUPFAM" id="SSF52743">
    <property type="entry name" value="Subtilisin-like"/>
    <property type="match status" value="1"/>
</dbReference>